<evidence type="ECO:0000313" key="4">
    <source>
        <dbReference type="Proteomes" id="UP000248544"/>
    </source>
</evidence>
<evidence type="ECO:0000256" key="1">
    <source>
        <dbReference type="ARBA" id="ARBA00023002"/>
    </source>
</evidence>
<dbReference type="InterPro" id="IPR036812">
    <property type="entry name" value="NAD(P)_OxRdtase_dom_sf"/>
</dbReference>
<dbReference type="EMBL" id="POUA01000057">
    <property type="protein sequence ID" value="PZG50593.1"/>
    <property type="molecule type" value="Genomic_DNA"/>
</dbReference>
<dbReference type="AlphaFoldDB" id="A0A2W2GSB4"/>
<keyword evidence="4" id="KW-1185">Reference proteome</keyword>
<protein>
    <submittedName>
        <fullName evidence="3">Oxidoreductase</fullName>
    </submittedName>
</protein>
<dbReference type="PRINTS" id="PR00069">
    <property type="entry name" value="ALDKETRDTASE"/>
</dbReference>
<dbReference type="InterPro" id="IPR050791">
    <property type="entry name" value="Aldo-Keto_reductase"/>
</dbReference>
<proteinExistence type="predicted"/>
<evidence type="ECO:0000313" key="3">
    <source>
        <dbReference type="EMBL" id="PZG50593.1"/>
    </source>
</evidence>
<feature type="domain" description="NADP-dependent oxidoreductase" evidence="2">
    <location>
        <begin position="16"/>
        <end position="278"/>
    </location>
</feature>
<dbReference type="CDD" id="cd19088">
    <property type="entry name" value="AKR_AKR13B1"/>
    <property type="match status" value="1"/>
</dbReference>
<organism evidence="3 4">
    <name type="scientific">Spongiactinospora gelatinilytica</name>
    <dbReference type="NCBI Taxonomy" id="2666298"/>
    <lineage>
        <taxon>Bacteria</taxon>
        <taxon>Bacillati</taxon>
        <taxon>Actinomycetota</taxon>
        <taxon>Actinomycetes</taxon>
        <taxon>Streptosporangiales</taxon>
        <taxon>Streptosporangiaceae</taxon>
        <taxon>Spongiactinospora</taxon>
    </lineage>
</organism>
<accession>A0A2W2GSB4</accession>
<dbReference type="Gene3D" id="3.20.20.100">
    <property type="entry name" value="NADP-dependent oxidoreductase domain"/>
    <property type="match status" value="1"/>
</dbReference>
<dbReference type="GO" id="GO:0016491">
    <property type="term" value="F:oxidoreductase activity"/>
    <property type="evidence" value="ECO:0007669"/>
    <property type="project" value="UniProtKB-KW"/>
</dbReference>
<reference evidence="3 4" key="1">
    <citation type="submission" date="2018-01" db="EMBL/GenBank/DDBJ databases">
        <title>Draft genome sequence of Sphaerisporangium sp. 7K107.</title>
        <authorList>
            <person name="Sahin N."/>
            <person name="Saygin H."/>
            <person name="Ay H."/>
        </authorList>
    </citation>
    <scope>NUCLEOTIDE SEQUENCE [LARGE SCALE GENOMIC DNA]</scope>
    <source>
        <strain evidence="3 4">7K107</strain>
    </source>
</reference>
<comment type="caution">
    <text evidence="3">The sequence shown here is derived from an EMBL/GenBank/DDBJ whole genome shotgun (WGS) entry which is preliminary data.</text>
</comment>
<evidence type="ECO:0000259" key="2">
    <source>
        <dbReference type="Pfam" id="PF00248"/>
    </source>
</evidence>
<dbReference type="PANTHER" id="PTHR43625">
    <property type="entry name" value="AFLATOXIN B1 ALDEHYDE REDUCTASE"/>
    <property type="match status" value="1"/>
</dbReference>
<dbReference type="SUPFAM" id="SSF51430">
    <property type="entry name" value="NAD(P)-linked oxidoreductase"/>
    <property type="match status" value="1"/>
</dbReference>
<name>A0A2W2GSB4_9ACTN</name>
<sequence length="280" mass="30588">MTPRTITIGDGLEINRLGFGAMHLTGPHSWGPPADEEAALALARRAVELGVNHIDTADSYGPGTSEEMLARALHPYPDGLLIGTKAGQSRPSSREWLPLGRPEYLRQQVELSLRRLRLPVIDLFWLHRIDPQVPAADQFGVLARLRAEGKVRHVGLSQVSVAEIEAARETVEIVGVQNRYNVRARTDEDVVDYCTREGLMFVPWEPVASGAHAARTGPLAEVAAEVGATPVQVSLAWLLHRSPIMCPIPGTSSIAHLEENMGAAEVRLSDEQFDRLARLG</sequence>
<gene>
    <name evidence="3" type="ORF">C1I98_10185</name>
</gene>
<dbReference type="Proteomes" id="UP000248544">
    <property type="component" value="Unassembled WGS sequence"/>
</dbReference>
<dbReference type="InterPro" id="IPR023210">
    <property type="entry name" value="NADP_OxRdtase_dom"/>
</dbReference>
<dbReference type="Pfam" id="PF00248">
    <property type="entry name" value="Aldo_ket_red"/>
    <property type="match status" value="1"/>
</dbReference>
<dbReference type="InterPro" id="IPR020471">
    <property type="entry name" value="AKR"/>
</dbReference>
<dbReference type="RefSeq" id="WP_111166918.1">
    <property type="nucleotide sequence ID" value="NZ_POUA01000057.1"/>
</dbReference>
<dbReference type="PANTHER" id="PTHR43625:SF40">
    <property type="entry name" value="ALDO-KETO REDUCTASE YAKC [NADP(+)]"/>
    <property type="match status" value="1"/>
</dbReference>
<dbReference type="GO" id="GO:0005737">
    <property type="term" value="C:cytoplasm"/>
    <property type="evidence" value="ECO:0007669"/>
    <property type="project" value="TreeGrafter"/>
</dbReference>
<keyword evidence="1" id="KW-0560">Oxidoreductase</keyword>